<dbReference type="Proteomes" id="UP000192578">
    <property type="component" value="Unassembled WGS sequence"/>
</dbReference>
<comment type="caution">
    <text evidence="2">The sequence shown here is derived from an EMBL/GenBank/DDBJ whole genome shotgun (WGS) entry which is preliminary data.</text>
</comment>
<reference evidence="3" key="1">
    <citation type="submission" date="2017-01" db="EMBL/GenBank/DDBJ databases">
        <title>Comparative genomics of anhydrobiosis in the tardigrade Hypsibius dujardini.</title>
        <authorList>
            <person name="Yoshida Y."/>
            <person name="Koutsovoulos G."/>
            <person name="Laetsch D."/>
            <person name="Stevens L."/>
            <person name="Kumar S."/>
            <person name="Horikawa D."/>
            <person name="Ishino K."/>
            <person name="Komine S."/>
            <person name="Tomita M."/>
            <person name="Blaxter M."/>
            <person name="Arakawa K."/>
        </authorList>
    </citation>
    <scope>NUCLEOTIDE SEQUENCE [LARGE SCALE GENOMIC DNA]</scope>
    <source>
        <strain evidence="3">Z151</strain>
    </source>
</reference>
<feature type="domain" description="Protein kinase" evidence="1">
    <location>
        <begin position="45"/>
        <end position="344"/>
    </location>
</feature>
<dbReference type="InterPro" id="IPR000719">
    <property type="entry name" value="Prot_kinase_dom"/>
</dbReference>
<dbReference type="PANTHER" id="PTHR24361">
    <property type="entry name" value="MITOGEN-ACTIVATED KINASE KINASE KINASE"/>
    <property type="match status" value="1"/>
</dbReference>
<protein>
    <recommendedName>
        <fullName evidence="1">Protein kinase domain-containing protein</fullName>
    </recommendedName>
</protein>
<sequence>MPLPSPNSRTIPVFHSADGTEYPITNAGPLSATKSPKILAQLDKMLYTVEFDDNQFGTLGFKRLNTTALLAVEDSGDCNGHDEIDWSSPSVASRVKTLLTLSHDNIVGYRSLGCVVQEEFVRPRLAAILETSREASPMTLHEYTLSFTPDVKDILKIARQLLVALAYLHQLSPKIIVCLLRPCGIFINPERRRCELHNMEACISCTMHDPEVEPIVQIWDLFGSTVCQGVLPTPLPSRIMSFTQMVHPDAKPFFSENCLGSSVAHPAWDIWAVGLIVVFLWMRRAREDVEIDTCIAQSQTSSGRPSLPMDMPQALKQLCQACFVLNPSQQLEAVDLIKMVENIITLLNEDDHLRRPDGPYLDSDNQGEIYFTVIKYINSGAFGSVVEITIMTHGKAPDIEANRVITNRGTNTKLALKILCHSQQMGETTADSLIKPNRLIKLDRLITLNHHNVVRYVATGLLPRGTDGRPTNNPLRGVLMEFYPGGDLNAKAKSGITGKVIAGYCVQILSGVAYLHAEGIAHGDLKGMNIFLSADGNTLKIGDLENMALLQETSTHSSGLDLKCGTLEHMSPEMLSYACIIKIKPSNVGRSTDLYSIGCVVLELFNGGDVPYGERLDDGSNVPYVVSDPERFAQKVCDKRVFPVVSRSRHDLRDLRSVIAYCLAFEKNKRKSASELLPEAQKIYENWD</sequence>
<keyword evidence="3" id="KW-1185">Reference proteome</keyword>
<dbReference type="InterPro" id="IPR011009">
    <property type="entry name" value="Kinase-like_dom_sf"/>
</dbReference>
<dbReference type="OrthoDB" id="6513151at2759"/>
<gene>
    <name evidence="2" type="ORF">BV898_16323</name>
</gene>
<evidence type="ECO:0000259" key="1">
    <source>
        <dbReference type="PROSITE" id="PS50011"/>
    </source>
</evidence>
<dbReference type="AlphaFoldDB" id="A0A9X6RLP8"/>
<dbReference type="GO" id="GO:0005524">
    <property type="term" value="F:ATP binding"/>
    <property type="evidence" value="ECO:0007669"/>
    <property type="project" value="InterPro"/>
</dbReference>
<name>A0A9X6RLP8_HYPEX</name>
<dbReference type="SUPFAM" id="SSF56112">
    <property type="entry name" value="Protein kinase-like (PK-like)"/>
    <property type="match status" value="2"/>
</dbReference>
<organism evidence="2 3">
    <name type="scientific">Hypsibius exemplaris</name>
    <name type="common">Freshwater tardigrade</name>
    <dbReference type="NCBI Taxonomy" id="2072580"/>
    <lineage>
        <taxon>Eukaryota</taxon>
        <taxon>Metazoa</taxon>
        <taxon>Ecdysozoa</taxon>
        <taxon>Tardigrada</taxon>
        <taxon>Eutardigrada</taxon>
        <taxon>Parachela</taxon>
        <taxon>Hypsibioidea</taxon>
        <taxon>Hypsibiidae</taxon>
        <taxon>Hypsibius</taxon>
    </lineage>
</organism>
<feature type="domain" description="Protein kinase" evidence="1">
    <location>
        <begin position="371"/>
        <end position="684"/>
    </location>
</feature>
<proteinExistence type="predicted"/>
<dbReference type="GO" id="GO:0004674">
    <property type="term" value="F:protein serine/threonine kinase activity"/>
    <property type="evidence" value="ECO:0007669"/>
    <property type="project" value="TreeGrafter"/>
</dbReference>
<dbReference type="PROSITE" id="PS00108">
    <property type="entry name" value="PROTEIN_KINASE_ST"/>
    <property type="match status" value="1"/>
</dbReference>
<evidence type="ECO:0000313" key="3">
    <source>
        <dbReference type="Proteomes" id="UP000192578"/>
    </source>
</evidence>
<dbReference type="InterPro" id="IPR053235">
    <property type="entry name" value="Ser_Thr_kinase"/>
</dbReference>
<accession>A0A9X6RLP8</accession>
<dbReference type="Pfam" id="PF00069">
    <property type="entry name" value="Pkinase"/>
    <property type="match status" value="1"/>
</dbReference>
<dbReference type="Gene3D" id="1.10.510.10">
    <property type="entry name" value="Transferase(Phosphotransferase) domain 1"/>
    <property type="match status" value="2"/>
</dbReference>
<evidence type="ECO:0000313" key="2">
    <source>
        <dbReference type="EMBL" id="OWA51861.1"/>
    </source>
</evidence>
<dbReference type="PROSITE" id="PS50011">
    <property type="entry name" value="PROTEIN_KINASE_DOM"/>
    <property type="match status" value="2"/>
</dbReference>
<dbReference type="GO" id="GO:0005737">
    <property type="term" value="C:cytoplasm"/>
    <property type="evidence" value="ECO:0007669"/>
    <property type="project" value="TreeGrafter"/>
</dbReference>
<dbReference type="SMART" id="SM00220">
    <property type="entry name" value="S_TKc"/>
    <property type="match status" value="1"/>
</dbReference>
<dbReference type="EMBL" id="MTYJ01000242">
    <property type="protein sequence ID" value="OWA51861.1"/>
    <property type="molecule type" value="Genomic_DNA"/>
</dbReference>
<dbReference type="InterPro" id="IPR008271">
    <property type="entry name" value="Ser/Thr_kinase_AS"/>
</dbReference>